<keyword evidence="3" id="KW-0456">Lyase</keyword>
<dbReference type="InterPro" id="IPR023637">
    <property type="entry name" value="Urocanase-like"/>
</dbReference>
<dbReference type="PANTHER" id="PTHR12216:SF4">
    <property type="entry name" value="UROCANATE HYDRATASE"/>
    <property type="match status" value="1"/>
</dbReference>
<dbReference type="GO" id="GO:0016153">
    <property type="term" value="F:urocanate hydratase activity"/>
    <property type="evidence" value="ECO:0007669"/>
    <property type="project" value="UniProtKB-EC"/>
</dbReference>
<organism evidence="3">
    <name type="scientific">Salmonella enterica subsp. enterica serovar Newport str. CFSAN000835</name>
    <dbReference type="NCBI Taxonomy" id="1299174"/>
    <lineage>
        <taxon>Bacteria</taxon>
        <taxon>Pseudomonadati</taxon>
        <taxon>Pseudomonadota</taxon>
        <taxon>Gammaproteobacteria</taxon>
        <taxon>Enterobacterales</taxon>
        <taxon>Enterobacteriaceae</taxon>
        <taxon>Salmonella</taxon>
    </lineage>
</organism>
<gene>
    <name evidence="3" type="ORF">DLN06_25720</name>
</gene>
<dbReference type="PANTHER" id="PTHR12216">
    <property type="entry name" value="UROCANATE HYDRATASE"/>
    <property type="match status" value="1"/>
</dbReference>
<reference evidence="3" key="1">
    <citation type="submission" date="2018-08" db="EMBL/GenBank/DDBJ databases">
        <title>Whole genome sequencing of Salmonella enterica serotype newport.</title>
        <authorList>
            <person name="Bell R."/>
        </authorList>
    </citation>
    <scope>NUCLEOTIDE SEQUENCE [LARGE SCALE GENOMIC DNA]</scope>
    <source>
        <strain evidence="3">CFSAN000835</strain>
    </source>
</reference>
<evidence type="ECO:0000313" key="3">
    <source>
        <dbReference type="EMBL" id="RIQ20258.1"/>
    </source>
</evidence>
<feature type="domain" description="Urocanase Rossmann-like" evidence="1">
    <location>
        <begin position="2"/>
        <end position="148"/>
    </location>
</feature>
<feature type="non-terminal residue" evidence="3">
    <location>
        <position position="301"/>
    </location>
</feature>
<protein>
    <submittedName>
        <fullName evidence="3">Urocanate hydratase</fullName>
        <ecNumber evidence="3">4.2.1.49</ecNumber>
    </submittedName>
</protein>
<dbReference type="Proteomes" id="UP000839534">
    <property type="component" value="Unassembled WGS sequence"/>
</dbReference>
<dbReference type="Gene3D" id="3.40.1770.10">
    <property type="entry name" value="Urocanase superfamily"/>
    <property type="match status" value="1"/>
</dbReference>
<accession>A0A658ICS7</accession>
<proteinExistence type="predicted"/>
<dbReference type="GO" id="GO:0006548">
    <property type="term" value="P:L-histidine catabolic process"/>
    <property type="evidence" value="ECO:0007669"/>
    <property type="project" value="TreeGrafter"/>
</dbReference>
<dbReference type="Pfam" id="PF01175">
    <property type="entry name" value="Urocanase"/>
    <property type="match status" value="1"/>
</dbReference>
<dbReference type="InterPro" id="IPR036190">
    <property type="entry name" value="Urocanase_sf"/>
</dbReference>
<evidence type="ECO:0000259" key="2">
    <source>
        <dbReference type="Pfam" id="PF17392"/>
    </source>
</evidence>
<sequence>NMDKRLKNGFLQQQARNLEHALTLIQDAQRQHKAISVGLLGNAADIYPAILAKGIIPDIVTDQTAAHDLVYGYVPSGYTLEQVAAQRESNIDTLMDASRLSIMQHVNAMIGFMDGGAVVFDNGNLIRTHAHQGGVKRAFEIPVFTEAFLRPLFCRAIGPFRWIALSNNSDDIKTIDDYLLSRFADNKIVSNWIRLARQYVPFEGLPARIAWLGHGERTELALDVNRMVADGRLSGPIAFTRDHLDAGAMAHPNIMTEKMKDGSDAIADWPLLNALVNCASMADLVAIHSGGGGYSGYMTSS</sequence>
<dbReference type="Pfam" id="PF17392">
    <property type="entry name" value="Urocanase_C"/>
    <property type="match status" value="1"/>
</dbReference>
<name>A0A658ICS7_SALNE</name>
<dbReference type="SUPFAM" id="SSF111326">
    <property type="entry name" value="Urocanase"/>
    <property type="match status" value="1"/>
</dbReference>
<evidence type="ECO:0000259" key="1">
    <source>
        <dbReference type="Pfam" id="PF01175"/>
    </source>
</evidence>
<dbReference type="InterPro" id="IPR035085">
    <property type="entry name" value="Urocanase_Rossmann-like"/>
</dbReference>
<comment type="caution">
    <text evidence="3">The sequence shown here is derived from an EMBL/GenBank/DDBJ whole genome shotgun (WGS) entry which is preliminary data.</text>
</comment>
<dbReference type="AlphaFoldDB" id="A0A658ICS7"/>
<dbReference type="InterPro" id="IPR035401">
    <property type="entry name" value="Urocanase_C"/>
</dbReference>
<dbReference type="Gene3D" id="3.40.50.10730">
    <property type="entry name" value="Urocanase like domains"/>
    <property type="match status" value="1"/>
</dbReference>
<dbReference type="EC" id="4.2.1.49" evidence="3"/>
<feature type="non-terminal residue" evidence="3">
    <location>
        <position position="1"/>
    </location>
</feature>
<dbReference type="EMBL" id="QWJV01000125">
    <property type="protein sequence ID" value="RIQ20258.1"/>
    <property type="molecule type" value="Genomic_DNA"/>
</dbReference>
<feature type="domain" description="Urocanase C-terminal" evidence="2">
    <location>
        <begin position="151"/>
        <end position="299"/>
    </location>
</feature>
<dbReference type="InterPro" id="IPR038364">
    <property type="entry name" value="Urocanase_central_sf"/>
</dbReference>